<feature type="compositionally biased region" description="Basic and acidic residues" evidence="1">
    <location>
        <begin position="21"/>
        <end position="36"/>
    </location>
</feature>
<dbReference type="Pfam" id="PF13834">
    <property type="entry name" value="DUF4193"/>
    <property type="match status" value="1"/>
</dbReference>
<name>A0A2T0R3P2_9ACTN</name>
<evidence type="ECO:0000256" key="1">
    <source>
        <dbReference type="SAM" id="MobiDB-lite"/>
    </source>
</evidence>
<sequence length="103" mass="11484">MATDYDAPRKTDEDLEADSIEELKTQRSDKTSSSRVDEDENEAAEGFELPGADLSGEELTVQVLPRQQDEFTCTSCFLVKHRSQLHTARSNNDGQLICDDCAD</sequence>
<dbReference type="AlphaFoldDB" id="A0A2T0R3P2"/>
<feature type="compositionally biased region" description="Basic and acidic residues" evidence="1">
    <location>
        <begin position="1"/>
        <end position="12"/>
    </location>
</feature>
<dbReference type="EMBL" id="PVZF01000006">
    <property type="protein sequence ID" value="PRY14613.1"/>
    <property type="molecule type" value="Genomic_DNA"/>
</dbReference>
<proteinExistence type="predicted"/>
<keyword evidence="3" id="KW-1185">Reference proteome</keyword>
<feature type="region of interest" description="Disordered" evidence="1">
    <location>
        <begin position="1"/>
        <end position="56"/>
    </location>
</feature>
<comment type="caution">
    <text evidence="2">The sequence shown here is derived from an EMBL/GenBank/DDBJ whole genome shotgun (WGS) entry which is preliminary data.</text>
</comment>
<dbReference type="RefSeq" id="WP_106211087.1">
    <property type="nucleotide sequence ID" value="NZ_PVZF01000006.1"/>
</dbReference>
<protein>
    <submittedName>
        <fullName evidence="2">Uncharacterized protein DUF4193</fullName>
    </submittedName>
</protein>
<gene>
    <name evidence="2" type="ORF">CLV37_106171</name>
</gene>
<evidence type="ECO:0000313" key="3">
    <source>
        <dbReference type="Proteomes" id="UP000238083"/>
    </source>
</evidence>
<dbReference type="OrthoDB" id="4732434at2"/>
<organism evidence="2 3">
    <name type="scientific">Kineococcus rhizosphaerae</name>
    <dbReference type="NCBI Taxonomy" id="559628"/>
    <lineage>
        <taxon>Bacteria</taxon>
        <taxon>Bacillati</taxon>
        <taxon>Actinomycetota</taxon>
        <taxon>Actinomycetes</taxon>
        <taxon>Kineosporiales</taxon>
        <taxon>Kineosporiaceae</taxon>
        <taxon>Kineococcus</taxon>
    </lineage>
</organism>
<dbReference type="Proteomes" id="UP000238083">
    <property type="component" value="Unassembled WGS sequence"/>
</dbReference>
<dbReference type="InterPro" id="IPR025242">
    <property type="entry name" value="DUF4193"/>
</dbReference>
<evidence type="ECO:0000313" key="2">
    <source>
        <dbReference type="EMBL" id="PRY14613.1"/>
    </source>
</evidence>
<accession>A0A2T0R3P2</accession>
<reference evidence="2 3" key="1">
    <citation type="submission" date="2018-03" db="EMBL/GenBank/DDBJ databases">
        <title>Genomic Encyclopedia of Archaeal and Bacterial Type Strains, Phase II (KMG-II): from individual species to whole genera.</title>
        <authorList>
            <person name="Goeker M."/>
        </authorList>
    </citation>
    <scope>NUCLEOTIDE SEQUENCE [LARGE SCALE GENOMIC DNA]</scope>
    <source>
        <strain evidence="2 3">DSM 19711</strain>
    </source>
</reference>